<dbReference type="Proteomes" id="UP000266975">
    <property type="component" value="Unassembled WGS sequence"/>
</dbReference>
<evidence type="ECO:0000313" key="1">
    <source>
        <dbReference type="EMBL" id="RNE49094.1"/>
    </source>
</evidence>
<evidence type="ECO:0000313" key="2">
    <source>
        <dbReference type="Proteomes" id="UP000266975"/>
    </source>
</evidence>
<protein>
    <submittedName>
        <fullName evidence="1">Uncharacterized protein</fullName>
    </submittedName>
</protein>
<proteinExistence type="predicted"/>
<organism evidence="1 2">
    <name type="scientific">Corynebacterium alimapuense</name>
    <dbReference type="NCBI Taxonomy" id="1576874"/>
    <lineage>
        <taxon>Bacteria</taxon>
        <taxon>Bacillati</taxon>
        <taxon>Actinomycetota</taxon>
        <taxon>Actinomycetes</taxon>
        <taxon>Mycobacteriales</taxon>
        <taxon>Corynebacteriaceae</taxon>
        <taxon>Corynebacterium</taxon>
    </lineage>
</organism>
<keyword evidence="2" id="KW-1185">Reference proteome</keyword>
<sequence length="73" mass="8165">MAEMLLVRKLSWIADGSVFGLGSGRLGRRATVDWWSIEASETYFLTSGSIRSLSEQAKYASLTEVELRKYAFA</sequence>
<dbReference type="AlphaFoldDB" id="A0A3M8K9A1"/>
<dbReference type="EMBL" id="PTJO01000003">
    <property type="protein sequence ID" value="RNE49094.1"/>
    <property type="molecule type" value="Genomic_DNA"/>
</dbReference>
<accession>A0A3M8K9A1</accession>
<name>A0A3M8K9A1_9CORY</name>
<gene>
    <name evidence="1" type="ORF">C5L39_01505</name>
</gene>
<comment type="caution">
    <text evidence="1">The sequence shown here is derived from an EMBL/GenBank/DDBJ whole genome shotgun (WGS) entry which is preliminary data.</text>
</comment>
<reference evidence="1 2" key="1">
    <citation type="submission" date="2018-02" db="EMBL/GenBank/DDBJ databases">
        <title>Corynebacterium alimpuense sp. nov., a marine obligate actinomycete isolated from sediments of Valparaiso bay, Chile.</title>
        <authorList>
            <person name="Claverias F."/>
            <person name="Gonzales-Siles L."/>
            <person name="Salva-Serra F."/>
            <person name="Inganaes E."/>
            <person name="Molin K."/>
            <person name="Cumsille A."/>
            <person name="Undabarrena A."/>
            <person name="Couve E."/>
            <person name="Moore E.R.B."/>
            <person name="Gomila M."/>
            <person name="Camara B."/>
        </authorList>
    </citation>
    <scope>NUCLEOTIDE SEQUENCE [LARGE SCALE GENOMIC DNA]</scope>
    <source>
        <strain evidence="1 2">CCUG 69366</strain>
    </source>
</reference>